<dbReference type="InterPro" id="IPR025491">
    <property type="entry name" value="DUF4382"/>
</dbReference>
<dbReference type="PROSITE" id="PS51257">
    <property type="entry name" value="PROKAR_LIPOPROTEIN"/>
    <property type="match status" value="1"/>
</dbReference>
<accession>A0ABU2Y335</accession>
<dbReference type="InterPro" id="IPR008969">
    <property type="entry name" value="CarboxyPept-like_regulatory"/>
</dbReference>
<proteinExistence type="predicted"/>
<sequence>MKLEKFCYGIAVVLLVFGIQSCSDASSSSLNDEDSRIQLVLVDAPGDYLEVNVQIIDIQYNSIDDEEGWKSFTPQSGYPIDVNLTELIAGNSLLLTDEIIPSGMLKQIRLVLSDDNYLVIEEENGEPSEPIHLKTPSAQQSGLKLKLDEELEPGFSYTFILDWDVDKSIVKAGNSGNYNLKPVINVNAEVNSGTLKGSVIGKINPEDSESVALEGVLVEVFSVDDLNNSVSSTQTDDRGDFMFQGLAGGSYVLKIMHLGYLDYESEIVPGILIEVGMINELPNSIELLLADSLKGTVVGKLLPDDLNPVTLGNVTVELFDAVDLDNALSFDVTNVDGVFSFQGLATNSYVLKIVHEGYQNYESSSIDVEYGVLNELTENIELLLVQ</sequence>
<name>A0ABU2Y335_9FLAO</name>
<evidence type="ECO:0000259" key="1">
    <source>
        <dbReference type="Pfam" id="PF14321"/>
    </source>
</evidence>
<gene>
    <name evidence="2" type="ORF">RM519_05140</name>
</gene>
<evidence type="ECO:0000313" key="2">
    <source>
        <dbReference type="EMBL" id="MDT0552624.1"/>
    </source>
</evidence>
<dbReference type="Pfam" id="PF14321">
    <property type="entry name" value="DUF4382"/>
    <property type="match status" value="1"/>
</dbReference>
<keyword evidence="3" id="KW-1185">Reference proteome</keyword>
<organism evidence="2 3">
    <name type="scientific">Urechidicola vernalis</name>
    <dbReference type="NCBI Taxonomy" id="3075600"/>
    <lineage>
        <taxon>Bacteria</taxon>
        <taxon>Pseudomonadati</taxon>
        <taxon>Bacteroidota</taxon>
        <taxon>Flavobacteriia</taxon>
        <taxon>Flavobacteriales</taxon>
        <taxon>Flavobacteriaceae</taxon>
        <taxon>Urechidicola</taxon>
    </lineage>
</organism>
<evidence type="ECO:0000313" key="3">
    <source>
        <dbReference type="Proteomes" id="UP001252186"/>
    </source>
</evidence>
<reference evidence="2 3" key="1">
    <citation type="submission" date="2023-09" db="EMBL/GenBank/DDBJ databases">
        <authorList>
            <person name="Rey-Velasco X."/>
        </authorList>
    </citation>
    <scope>NUCLEOTIDE SEQUENCE [LARGE SCALE GENOMIC DNA]</scope>
    <source>
        <strain evidence="2 3">P050</strain>
    </source>
</reference>
<dbReference type="EMBL" id="JAVRHV010000001">
    <property type="protein sequence ID" value="MDT0552624.1"/>
    <property type="molecule type" value="Genomic_DNA"/>
</dbReference>
<dbReference type="SUPFAM" id="SSF49464">
    <property type="entry name" value="Carboxypeptidase regulatory domain-like"/>
    <property type="match status" value="1"/>
</dbReference>
<dbReference type="SUPFAM" id="SSF49478">
    <property type="entry name" value="Cna protein B-type domain"/>
    <property type="match status" value="1"/>
</dbReference>
<comment type="caution">
    <text evidence="2">The sequence shown here is derived from an EMBL/GenBank/DDBJ whole genome shotgun (WGS) entry which is preliminary data.</text>
</comment>
<dbReference type="RefSeq" id="WP_311592505.1">
    <property type="nucleotide sequence ID" value="NZ_JAVRHV010000001.1"/>
</dbReference>
<dbReference type="Proteomes" id="UP001252186">
    <property type="component" value="Unassembled WGS sequence"/>
</dbReference>
<protein>
    <submittedName>
        <fullName evidence="2">DUF4382 domain-containing protein</fullName>
    </submittedName>
</protein>
<dbReference type="Gene3D" id="2.60.40.1120">
    <property type="entry name" value="Carboxypeptidase-like, regulatory domain"/>
    <property type="match status" value="1"/>
</dbReference>
<feature type="domain" description="DUF4382" evidence="1">
    <location>
        <begin position="36"/>
        <end position="182"/>
    </location>
</feature>